<dbReference type="Gene3D" id="3.20.20.70">
    <property type="entry name" value="Aldolase class I"/>
    <property type="match status" value="1"/>
</dbReference>
<dbReference type="AlphaFoldDB" id="A0A1I3K8N9"/>
<comment type="function">
    <text evidence="1">This protein is a Fe-Mo-cofactor biosynthetic component.</text>
</comment>
<dbReference type="Proteomes" id="UP000198919">
    <property type="component" value="Unassembled WGS sequence"/>
</dbReference>
<reference evidence="9" key="1">
    <citation type="submission" date="2016-10" db="EMBL/GenBank/DDBJ databases">
        <authorList>
            <person name="de Groot N.N."/>
        </authorList>
    </citation>
    <scope>NUCLEOTIDE SEQUENCE [LARGE SCALE GENOMIC DNA]</scope>
    <source>
        <strain evidence="9">DSM 17908</strain>
    </source>
</reference>
<evidence type="ECO:0000256" key="6">
    <source>
        <dbReference type="ARBA" id="ARBA00048019"/>
    </source>
</evidence>
<evidence type="ECO:0000313" key="10">
    <source>
        <dbReference type="Proteomes" id="UP000198919"/>
    </source>
</evidence>
<keyword evidence="11" id="KW-1185">Reference proteome</keyword>
<gene>
    <name evidence="9" type="ORF">SAMN05421680_1037</name>
    <name evidence="8" type="ORF">Xmau_01178</name>
</gene>
<dbReference type="EMBL" id="NITY01000003">
    <property type="protein sequence ID" value="PHM44973.1"/>
    <property type="molecule type" value="Genomic_DNA"/>
</dbReference>
<accession>A0A1I3K8N9</accession>
<protein>
    <recommendedName>
        <fullName evidence="4">Homocitrate synthase</fullName>
        <ecNumber evidence="3">2.3.3.14</ecNumber>
    </recommendedName>
</protein>
<keyword evidence="5" id="KW-0808">Transferase</keyword>
<dbReference type="GO" id="GO:0004410">
    <property type="term" value="F:homocitrate synthase activity"/>
    <property type="evidence" value="ECO:0007669"/>
    <property type="project" value="UniProtKB-EC"/>
</dbReference>
<dbReference type="EMBL" id="FORG01000003">
    <property type="protein sequence ID" value="SFI68764.1"/>
    <property type="molecule type" value="Genomic_DNA"/>
</dbReference>
<evidence type="ECO:0000313" key="9">
    <source>
        <dbReference type="EMBL" id="SFI68764.1"/>
    </source>
</evidence>
<dbReference type="InterPro" id="IPR013785">
    <property type="entry name" value="Aldolase_TIM"/>
</dbReference>
<evidence type="ECO:0000313" key="8">
    <source>
        <dbReference type="EMBL" id="PHM44973.1"/>
    </source>
</evidence>
<dbReference type="OrthoDB" id="9803573at2"/>
<comment type="similarity">
    <text evidence="2">Belongs to the alpha-IPM synthase/homocitrate synthase family.</text>
</comment>
<reference evidence="10" key="2">
    <citation type="submission" date="2016-10" db="EMBL/GenBank/DDBJ databases">
        <authorList>
            <person name="Varghese N."/>
            <person name="Submissions S."/>
        </authorList>
    </citation>
    <scope>NUCLEOTIDE SEQUENCE [LARGE SCALE GENOMIC DNA]</scope>
    <source>
        <strain evidence="10">DSM 17908</strain>
    </source>
</reference>
<evidence type="ECO:0000256" key="5">
    <source>
        <dbReference type="ARBA" id="ARBA00022679"/>
    </source>
</evidence>
<dbReference type="RefSeq" id="WP_092507892.1">
    <property type="nucleotide sequence ID" value="NZ_CAWNQB010000023.1"/>
</dbReference>
<dbReference type="STRING" id="351675.SAMN05421680_1037"/>
<feature type="domain" description="Pyruvate carboxyltransferase" evidence="7">
    <location>
        <begin position="2"/>
        <end position="252"/>
    </location>
</feature>
<comment type="catalytic activity">
    <reaction evidence="6">
        <text>acetyl-CoA + 2-oxoglutarate + H2O = (2R)-homocitrate + CoA + H(+)</text>
        <dbReference type="Rhea" id="RHEA:12929"/>
        <dbReference type="ChEBI" id="CHEBI:15377"/>
        <dbReference type="ChEBI" id="CHEBI:15378"/>
        <dbReference type="ChEBI" id="CHEBI:16810"/>
        <dbReference type="ChEBI" id="CHEBI:57287"/>
        <dbReference type="ChEBI" id="CHEBI:57288"/>
        <dbReference type="ChEBI" id="CHEBI:58884"/>
        <dbReference type="EC" id="2.3.3.14"/>
    </reaction>
</comment>
<dbReference type="Pfam" id="PF00682">
    <property type="entry name" value="HMGL-like"/>
    <property type="match status" value="1"/>
</dbReference>
<organism evidence="9 10">
    <name type="scientific">Xenorhabdus mauleonii</name>
    <dbReference type="NCBI Taxonomy" id="351675"/>
    <lineage>
        <taxon>Bacteria</taxon>
        <taxon>Pseudomonadati</taxon>
        <taxon>Pseudomonadota</taxon>
        <taxon>Gammaproteobacteria</taxon>
        <taxon>Enterobacterales</taxon>
        <taxon>Morganellaceae</taxon>
        <taxon>Xenorhabdus</taxon>
    </lineage>
</organism>
<name>A0A1I3K8N9_9GAMM</name>
<dbReference type="PANTHER" id="PTHR42880">
    <property type="entry name" value="HOMOCITRATE SYNTHASE"/>
    <property type="match status" value="1"/>
</dbReference>
<evidence type="ECO:0000256" key="3">
    <source>
        <dbReference type="ARBA" id="ARBA00012974"/>
    </source>
</evidence>
<evidence type="ECO:0000256" key="4">
    <source>
        <dbReference type="ARBA" id="ARBA00020735"/>
    </source>
</evidence>
<dbReference type="EC" id="2.3.3.14" evidence="3"/>
<dbReference type="InterPro" id="IPR000891">
    <property type="entry name" value="PYR_CT"/>
</dbReference>
<evidence type="ECO:0000259" key="7">
    <source>
        <dbReference type="PROSITE" id="PS50991"/>
    </source>
</evidence>
<dbReference type="Proteomes" id="UP000224607">
    <property type="component" value="Unassembled WGS sequence"/>
</dbReference>
<dbReference type="PROSITE" id="PS50991">
    <property type="entry name" value="PYR_CT"/>
    <property type="match status" value="1"/>
</dbReference>
<evidence type="ECO:0000256" key="2">
    <source>
        <dbReference type="ARBA" id="ARBA00006154"/>
    </source>
</evidence>
<dbReference type="SUPFAM" id="SSF51569">
    <property type="entry name" value="Aldolase"/>
    <property type="match status" value="1"/>
</dbReference>
<dbReference type="PANTHER" id="PTHR42880:SF1">
    <property type="entry name" value="ISOPROPYLMALATE_HOMOCITRATE_CITRAMALATE SYNTHASE FAMILY PROTEIN"/>
    <property type="match status" value="1"/>
</dbReference>
<proteinExistence type="inferred from homology"/>
<evidence type="ECO:0000256" key="1">
    <source>
        <dbReference type="ARBA" id="ARBA00003050"/>
    </source>
</evidence>
<evidence type="ECO:0000313" key="11">
    <source>
        <dbReference type="Proteomes" id="UP000224607"/>
    </source>
</evidence>
<sequence>MINNIDVTLRDGGYLNNFNFTIEYAINHIDALRNGGVEWFEIGYRNGSFSSVPNIGLTGLSPDSYIAGIHQMVPEAKLAVIAHPHNINVSDIHAMKASGVSLLRLCIKTDNPQACLALCEAAKAIGITVSINFTRVSQLSINKIIEITKQCEHSGADIIYLADSNGSLFPEQVSQYFYKLKTATQLKLGFHSHDNLGLATANSIEAMKSGVTFIDSSLSGMGKGAGNLNLESWLSFLNLSQHTKQYDLKHIFHQLNELQSYQHFSESKRELIDVIMGLYNLNVENKVTLEEGLRDGINYAFQLIGSLKETTS</sequence>
<reference evidence="8 11" key="3">
    <citation type="journal article" date="2017" name="Nat. Microbiol.">
        <title>Natural product diversity associated with the nematode symbionts Photorhabdus and Xenorhabdus.</title>
        <authorList>
            <person name="Tobias N.J."/>
            <person name="Wolff H."/>
            <person name="Djahanschiri B."/>
            <person name="Grundmann F."/>
            <person name="Kronenwerth M."/>
            <person name="Shi Y.M."/>
            <person name="Simonyi S."/>
            <person name="Grun P."/>
            <person name="Shapiro-Ilan D."/>
            <person name="Pidot S.J."/>
            <person name="Stinear T.P."/>
            <person name="Ebersberger I."/>
            <person name="Bode H.B."/>
        </authorList>
    </citation>
    <scope>NUCLEOTIDE SEQUENCE [LARGE SCALE GENOMIC DNA]</scope>
    <source>
        <strain evidence="8 11">DSM 17908</strain>
    </source>
</reference>